<sequence length="572" mass="61404">MSSGQAPTQSGSSLMHPSHQTQHGDVMRLRQATGPPAPVTPAKRSDAEMDDVQFISSKPVKRQKVDHPTNSPIVNTTHVQTIQLQPPPNSQPVPQSQPVPYLVCGSSLVTPISAAPIADNDMSWPNSEIKSSHDRRITTGMVGLPSGFSDWESIFGYRGCSLPELESYSMSAAARLQSPKLSSPAISPKQIPNTITSKDSQLEPAPSEKNDMLQGNPTLRPGPNSSMTAVMNTPASQEIAKPSATDPTTVQQKETVPVAFEGCAEKVVDSTQPIAQQTPHDSSLEQIQHQQMPSEQPTTTPDNTTQAHAGKQPCKACMQMQQRAAFARAQGLPFANPNMPLHMLPPGPYHQSFGPQANPQFMSALQAGMHSFGPGFGPMMVPMNTQNYSGAAMAPPALAHQHAVQPMPPRPTAAAYQQPPTGKTSETSRENAAAAATTPTPPISHAAKLPQALAEPHRRRGRDVPGKVPLEEVAKRHDTTVEKVADVFAAIIQVPLLRCPKDRRRAGRLAHERVKEYNKTKRELQEAAEAAKGQMGNRNNNSTYGGDGQQGAIQPQIVVRPLDVANALGPTE</sequence>
<evidence type="ECO:0000313" key="2">
    <source>
        <dbReference type="EMBL" id="KAK8080599.1"/>
    </source>
</evidence>
<feature type="region of interest" description="Disordered" evidence="1">
    <location>
        <begin position="275"/>
        <end position="311"/>
    </location>
</feature>
<feature type="compositionally biased region" description="Polar residues" evidence="1">
    <location>
        <begin position="1"/>
        <end position="23"/>
    </location>
</feature>
<evidence type="ECO:0000256" key="1">
    <source>
        <dbReference type="SAM" id="MobiDB-lite"/>
    </source>
</evidence>
<feature type="region of interest" description="Disordered" evidence="1">
    <location>
        <begin position="181"/>
        <end position="230"/>
    </location>
</feature>
<organism evidence="2 3">
    <name type="scientific">Apiospora hydei</name>
    <dbReference type="NCBI Taxonomy" id="1337664"/>
    <lineage>
        <taxon>Eukaryota</taxon>
        <taxon>Fungi</taxon>
        <taxon>Dikarya</taxon>
        <taxon>Ascomycota</taxon>
        <taxon>Pezizomycotina</taxon>
        <taxon>Sordariomycetes</taxon>
        <taxon>Xylariomycetidae</taxon>
        <taxon>Amphisphaeriales</taxon>
        <taxon>Apiosporaceae</taxon>
        <taxon>Apiospora</taxon>
    </lineage>
</organism>
<keyword evidence="3" id="KW-1185">Reference proteome</keyword>
<gene>
    <name evidence="2" type="ORF">PG997_008417</name>
</gene>
<feature type="region of interest" description="Disordered" evidence="1">
    <location>
        <begin position="402"/>
        <end position="464"/>
    </location>
</feature>
<name>A0ABR1WEM3_9PEZI</name>
<feature type="compositionally biased region" description="Polar residues" evidence="1">
    <location>
        <begin position="181"/>
        <end position="199"/>
    </location>
</feature>
<feature type="region of interest" description="Disordered" evidence="1">
    <location>
        <begin position="1"/>
        <end position="50"/>
    </location>
</feature>
<dbReference type="EMBL" id="JAQQWN010000006">
    <property type="protein sequence ID" value="KAK8080599.1"/>
    <property type="molecule type" value="Genomic_DNA"/>
</dbReference>
<dbReference type="RefSeq" id="XP_066668074.1">
    <property type="nucleotide sequence ID" value="XM_066812732.1"/>
</dbReference>
<feature type="compositionally biased region" description="Polar residues" evidence="1">
    <location>
        <begin position="275"/>
        <end position="307"/>
    </location>
</feature>
<comment type="caution">
    <text evidence="2">The sequence shown here is derived from an EMBL/GenBank/DDBJ whole genome shotgun (WGS) entry which is preliminary data.</text>
</comment>
<accession>A0ABR1WEM3</accession>
<feature type="compositionally biased region" description="Polar residues" evidence="1">
    <location>
        <begin position="213"/>
        <end position="230"/>
    </location>
</feature>
<reference evidence="2 3" key="1">
    <citation type="submission" date="2023-01" db="EMBL/GenBank/DDBJ databases">
        <title>Analysis of 21 Apiospora genomes using comparative genomics revels a genus with tremendous synthesis potential of carbohydrate active enzymes and secondary metabolites.</title>
        <authorList>
            <person name="Sorensen T."/>
        </authorList>
    </citation>
    <scope>NUCLEOTIDE SEQUENCE [LARGE SCALE GENOMIC DNA]</scope>
    <source>
        <strain evidence="2 3">CBS 114990</strain>
    </source>
</reference>
<dbReference type="Proteomes" id="UP001433268">
    <property type="component" value="Unassembled WGS sequence"/>
</dbReference>
<proteinExistence type="predicted"/>
<dbReference type="GeneID" id="92045792"/>
<feature type="region of interest" description="Disordered" evidence="1">
    <location>
        <begin position="526"/>
        <end position="553"/>
    </location>
</feature>
<protein>
    <submittedName>
        <fullName evidence="2">Uncharacterized protein</fullName>
    </submittedName>
</protein>
<evidence type="ECO:0000313" key="3">
    <source>
        <dbReference type="Proteomes" id="UP001433268"/>
    </source>
</evidence>